<dbReference type="PROSITE" id="PS50850">
    <property type="entry name" value="MFS"/>
    <property type="match status" value="1"/>
</dbReference>
<dbReference type="GO" id="GO:0005886">
    <property type="term" value="C:plasma membrane"/>
    <property type="evidence" value="ECO:0007669"/>
    <property type="project" value="TreeGrafter"/>
</dbReference>
<dbReference type="OrthoDB" id="5376138at2759"/>
<feature type="region of interest" description="Disordered" evidence="5">
    <location>
        <begin position="560"/>
        <end position="612"/>
    </location>
</feature>
<dbReference type="Gene3D" id="1.20.1250.20">
    <property type="entry name" value="MFS general substrate transporter like domains"/>
    <property type="match status" value="1"/>
</dbReference>
<dbReference type="InterPro" id="IPR011701">
    <property type="entry name" value="MFS"/>
</dbReference>
<feature type="transmembrane region" description="Helical" evidence="6">
    <location>
        <begin position="314"/>
        <end position="338"/>
    </location>
</feature>
<evidence type="ECO:0000259" key="7">
    <source>
        <dbReference type="PROSITE" id="PS50850"/>
    </source>
</evidence>
<dbReference type="PANTHER" id="PTHR23502">
    <property type="entry name" value="MAJOR FACILITATOR SUPERFAMILY"/>
    <property type="match status" value="1"/>
</dbReference>
<feature type="transmembrane region" description="Helical" evidence="6">
    <location>
        <begin position="170"/>
        <end position="194"/>
    </location>
</feature>
<feature type="transmembrane region" description="Helical" evidence="6">
    <location>
        <begin position="420"/>
        <end position="440"/>
    </location>
</feature>
<dbReference type="SUPFAM" id="SSF103473">
    <property type="entry name" value="MFS general substrate transporter"/>
    <property type="match status" value="1"/>
</dbReference>
<feature type="transmembrane region" description="Helical" evidence="6">
    <location>
        <begin position="206"/>
        <end position="224"/>
    </location>
</feature>
<feature type="transmembrane region" description="Helical" evidence="6">
    <location>
        <begin position="350"/>
        <end position="372"/>
    </location>
</feature>
<accession>A0A084QCB6</accession>
<evidence type="ECO:0000256" key="6">
    <source>
        <dbReference type="SAM" id="Phobius"/>
    </source>
</evidence>
<dbReference type="AlphaFoldDB" id="A0A084QCB6"/>
<evidence type="ECO:0000313" key="8">
    <source>
        <dbReference type="EMBL" id="KFA61601.1"/>
    </source>
</evidence>
<feature type="transmembrane region" description="Helical" evidence="6">
    <location>
        <begin position="236"/>
        <end position="256"/>
    </location>
</feature>
<dbReference type="HOGENOM" id="CLU_008455_0_3_1"/>
<dbReference type="Pfam" id="PF07690">
    <property type="entry name" value="MFS_1"/>
    <property type="match status" value="1"/>
</dbReference>
<dbReference type="FunFam" id="1.20.1250.20:FF:000088">
    <property type="entry name" value="MFS multidrug transporter, putative"/>
    <property type="match status" value="1"/>
</dbReference>
<dbReference type="InterPro" id="IPR020846">
    <property type="entry name" value="MFS_dom"/>
</dbReference>
<dbReference type="STRING" id="1283841.A0A084QCB6"/>
<proteinExistence type="predicted"/>
<dbReference type="Proteomes" id="UP000028524">
    <property type="component" value="Unassembled WGS sequence"/>
</dbReference>
<evidence type="ECO:0000313" key="9">
    <source>
        <dbReference type="Proteomes" id="UP000028524"/>
    </source>
</evidence>
<name>A0A084QCB6_STAC4</name>
<sequence length="612" mass="68206">MPVTHFSSDPPVVINKEIQPAPVDTEMVAPALADRSSSQSSESTKPTGQNLEKIGTNDKYEIKEDECYEELGFCFPTWKKWYILTVVFWVQVSMNFNTSLYSNAIPGIQEEFDVSAQAARCGAMIFLVFYAFGCELWAPWSEELGRWPIMQLSLFFVNVFQLPVALAPNFASILIGRALGGLSSAGGSVTLGMIADMWEADTQQYAVAYVVFSSVAGSVLGPIVGGFCEEYLHWRWSIWVQLILGGVVQVIHFFTVPETRSTIMMNRIAKKRRAATGQNVWGPDELVPFKERFSMREVLITWMRPFKMFLTEPIVLVLSLLSGFSDALIFMFIQSFGLVYSQWGFSTIDIGLSFISIGVGYVIAWALFIPAIKRNMTVRRSNPLDERAQYESRLWFLLYTAPCLPIGLIGFAWTISGPPLHWIVSMIFVALIGVANYSIYMATIDYMHVFPCSFWSHGRCANMLYRICAYGPYAASATGGNGWARDFLAGVLTLPAVPFFQNIAPSSGRSLEYANTILFCVSAVLVAAVYVIYWKGPALRKRSPFAQKLADQRMELISEGRPPTLALDHGRTSISSRRQSENHPFFGASPARRTPHATPTHSRAPSVANVPV</sequence>
<dbReference type="GO" id="GO:0022857">
    <property type="term" value="F:transmembrane transporter activity"/>
    <property type="evidence" value="ECO:0007669"/>
    <property type="project" value="InterPro"/>
</dbReference>
<reference evidence="8 9" key="1">
    <citation type="journal article" date="2014" name="BMC Genomics">
        <title>Comparative genome sequencing reveals chemotype-specific gene clusters in the toxigenic black mold Stachybotrys.</title>
        <authorList>
            <person name="Semeiks J."/>
            <person name="Borek D."/>
            <person name="Otwinowski Z."/>
            <person name="Grishin N.V."/>
        </authorList>
    </citation>
    <scope>NUCLEOTIDE SEQUENCE [LARGE SCALE GENOMIC DNA]</scope>
    <source>
        <strain evidence="8 9">IBT 40285</strain>
    </source>
</reference>
<protein>
    <recommendedName>
        <fullName evidence="7">Major facilitator superfamily (MFS) profile domain-containing protein</fullName>
    </recommendedName>
</protein>
<keyword evidence="4 6" id="KW-0472">Membrane</keyword>
<dbReference type="EMBL" id="KL660845">
    <property type="protein sequence ID" value="KFA61601.1"/>
    <property type="molecule type" value="Genomic_DNA"/>
</dbReference>
<evidence type="ECO:0000256" key="3">
    <source>
        <dbReference type="ARBA" id="ARBA00022989"/>
    </source>
</evidence>
<keyword evidence="3 6" id="KW-1133">Transmembrane helix</keyword>
<evidence type="ECO:0000256" key="1">
    <source>
        <dbReference type="ARBA" id="ARBA00004141"/>
    </source>
</evidence>
<keyword evidence="2 6" id="KW-0812">Transmembrane</keyword>
<evidence type="ECO:0000256" key="4">
    <source>
        <dbReference type="ARBA" id="ARBA00023136"/>
    </source>
</evidence>
<feature type="domain" description="Major facilitator superfamily (MFS) profile" evidence="7">
    <location>
        <begin position="83"/>
        <end position="540"/>
    </location>
</feature>
<dbReference type="InParanoid" id="A0A084QCB6"/>
<dbReference type="InterPro" id="IPR036259">
    <property type="entry name" value="MFS_trans_sf"/>
</dbReference>
<dbReference type="PANTHER" id="PTHR23502:SF13">
    <property type="entry name" value="MULTIDRUG TRANSPORTER, PUTATIVE (AFU_ORTHOLOGUE AFUA_2G12550)-RELATED"/>
    <property type="match status" value="1"/>
</dbReference>
<organism evidence="8 9">
    <name type="scientific">Stachybotrys chlorohalonatus (strain IBT 40285)</name>
    <dbReference type="NCBI Taxonomy" id="1283841"/>
    <lineage>
        <taxon>Eukaryota</taxon>
        <taxon>Fungi</taxon>
        <taxon>Dikarya</taxon>
        <taxon>Ascomycota</taxon>
        <taxon>Pezizomycotina</taxon>
        <taxon>Sordariomycetes</taxon>
        <taxon>Hypocreomycetidae</taxon>
        <taxon>Hypocreales</taxon>
        <taxon>Stachybotryaceae</taxon>
        <taxon>Stachybotrys</taxon>
    </lineage>
</organism>
<feature type="region of interest" description="Disordered" evidence="5">
    <location>
        <begin position="32"/>
        <end position="52"/>
    </location>
</feature>
<evidence type="ECO:0000256" key="2">
    <source>
        <dbReference type="ARBA" id="ARBA00022692"/>
    </source>
</evidence>
<feature type="transmembrane region" description="Helical" evidence="6">
    <location>
        <begin position="393"/>
        <end position="414"/>
    </location>
</feature>
<gene>
    <name evidence="8" type="ORF">S40285_06109</name>
</gene>
<dbReference type="OMA" id="THFSEDP"/>
<feature type="transmembrane region" description="Helical" evidence="6">
    <location>
        <begin position="81"/>
        <end position="102"/>
    </location>
</feature>
<keyword evidence="9" id="KW-1185">Reference proteome</keyword>
<evidence type="ECO:0000256" key="5">
    <source>
        <dbReference type="SAM" id="MobiDB-lite"/>
    </source>
</evidence>
<feature type="transmembrane region" description="Helical" evidence="6">
    <location>
        <begin position="516"/>
        <end position="534"/>
    </location>
</feature>
<feature type="transmembrane region" description="Helical" evidence="6">
    <location>
        <begin position="114"/>
        <end position="132"/>
    </location>
</feature>
<comment type="subcellular location">
    <subcellularLocation>
        <location evidence="1">Membrane</location>
        <topology evidence="1">Multi-pass membrane protein</topology>
    </subcellularLocation>
</comment>